<sequence>MEKLISELIRLYLLPGSPAAQALTQRGEGRACAPVDLTSDGVTRAIVLPFRRAAGEDAHHWDRLCTVANALQAEFGFPAPAVSVASAGGYVLWLSLAMPIPLADVRRFVDGLARLWPDTLPPADAVVGAPVELPPCLDAATGRWAAFIHPGMGASFADESGLEMAPPAPGQVAFLDGLESIGAEQFQAALARLTATAAPAPVRAAAASAPRDGGAPDGLLLKDATLDDIVRHLHARNIEPTFRFLVDQAPR</sequence>
<dbReference type="Proteomes" id="UP001204151">
    <property type="component" value="Unassembled WGS sequence"/>
</dbReference>
<comment type="caution">
    <text evidence="1">The sequence shown here is derived from an EMBL/GenBank/DDBJ whole genome shotgun (WGS) entry which is preliminary data.</text>
</comment>
<reference evidence="1 2" key="1">
    <citation type="submission" date="2022-08" db="EMBL/GenBank/DDBJ databases">
        <title>Reclassification of Massilia species as members of the genera Telluria, Duganella, Pseudoduganella, Mokoshia gen. nov. and Zemynaea gen. nov. using orthogonal and non-orthogonal genome-based approaches.</title>
        <authorList>
            <person name="Bowman J.P."/>
        </authorList>
    </citation>
    <scope>NUCLEOTIDE SEQUENCE [LARGE SCALE GENOMIC DNA]</scope>
    <source>
        <strain evidence="1 2">JCM 31316</strain>
    </source>
</reference>
<evidence type="ECO:0000313" key="2">
    <source>
        <dbReference type="Proteomes" id="UP001204151"/>
    </source>
</evidence>
<organism evidence="1 2">
    <name type="scientific">Massilia pinisoli</name>
    <dbReference type="NCBI Taxonomy" id="1772194"/>
    <lineage>
        <taxon>Bacteria</taxon>
        <taxon>Pseudomonadati</taxon>
        <taxon>Pseudomonadota</taxon>
        <taxon>Betaproteobacteria</taxon>
        <taxon>Burkholderiales</taxon>
        <taxon>Oxalobacteraceae</taxon>
        <taxon>Telluria group</taxon>
        <taxon>Massilia</taxon>
    </lineage>
</organism>
<proteinExistence type="predicted"/>
<evidence type="ECO:0000313" key="1">
    <source>
        <dbReference type="EMBL" id="MCS0584721.1"/>
    </source>
</evidence>
<gene>
    <name evidence="1" type="ORF">NX784_24345</name>
</gene>
<accession>A0ABT1ZXS2</accession>
<dbReference type="RefSeq" id="WP_258819267.1">
    <property type="nucleotide sequence ID" value="NZ_JANUGW010000024.1"/>
</dbReference>
<dbReference type="EMBL" id="JANUGW010000024">
    <property type="protein sequence ID" value="MCS0584721.1"/>
    <property type="molecule type" value="Genomic_DNA"/>
</dbReference>
<protein>
    <submittedName>
        <fullName evidence="1">Uncharacterized protein</fullName>
    </submittedName>
</protein>
<keyword evidence="2" id="KW-1185">Reference proteome</keyword>
<name>A0ABT1ZXS2_9BURK</name>